<sequence length="221" mass="25429">MYQTSSLVLSAVYEGVRMIAQPESQNAVGIPAMDPGDWRSQLDRLLTEIVQKESASEVENQLLLLINSHPTVTQAEWRQALVQACDEQVPFFRASPLPRLWDRWLWDAVDKCIICRVLDEGCTSANTQEQSEQEHEWMTNGQLQTYINQRMREHSQRVCKPLRREMSDVYNEISEAIEAVWERVSLGDQKRDCLGLASMFEAVQGIVNLQHNQDSKYDTVD</sequence>
<dbReference type="EMBL" id="JACYCD010000493">
    <property type="protein sequence ID" value="KAF8692608.1"/>
    <property type="molecule type" value="Genomic_DNA"/>
</dbReference>
<organism evidence="1 2">
    <name type="scientific">Rhizoctonia solani</name>
    <dbReference type="NCBI Taxonomy" id="456999"/>
    <lineage>
        <taxon>Eukaryota</taxon>
        <taxon>Fungi</taxon>
        <taxon>Dikarya</taxon>
        <taxon>Basidiomycota</taxon>
        <taxon>Agaricomycotina</taxon>
        <taxon>Agaricomycetes</taxon>
        <taxon>Cantharellales</taxon>
        <taxon>Ceratobasidiaceae</taxon>
        <taxon>Rhizoctonia</taxon>
    </lineage>
</organism>
<feature type="non-terminal residue" evidence="1">
    <location>
        <position position="221"/>
    </location>
</feature>
<dbReference type="Proteomes" id="UP000602905">
    <property type="component" value="Unassembled WGS sequence"/>
</dbReference>
<reference evidence="1" key="1">
    <citation type="submission" date="2020-09" db="EMBL/GenBank/DDBJ databases">
        <title>Comparative genome analyses of four rice-infecting Rhizoctonia solani isolates reveal extensive enrichment of homogalacturonan modification genes.</title>
        <authorList>
            <person name="Lee D.-Y."/>
            <person name="Jeon J."/>
            <person name="Kim K.-T."/>
            <person name="Cheong K."/>
            <person name="Song H."/>
            <person name="Choi G."/>
            <person name="Ko J."/>
            <person name="Opiyo S.O."/>
            <person name="Zuo S."/>
            <person name="Madhav S."/>
            <person name="Lee Y.-H."/>
            <person name="Wang G.-L."/>
        </authorList>
    </citation>
    <scope>NUCLEOTIDE SEQUENCE</scope>
    <source>
        <strain evidence="1">AG1-IA WGL</strain>
    </source>
</reference>
<accession>A0A8H7LTK0</accession>
<name>A0A8H7LTK0_9AGAM</name>
<protein>
    <submittedName>
        <fullName evidence="1">Uncharacterized protein</fullName>
    </submittedName>
</protein>
<gene>
    <name evidence="1" type="ORF">RHS03_08577</name>
</gene>
<dbReference type="AlphaFoldDB" id="A0A8H7LTK0"/>
<proteinExistence type="predicted"/>
<evidence type="ECO:0000313" key="1">
    <source>
        <dbReference type="EMBL" id="KAF8692608.1"/>
    </source>
</evidence>
<evidence type="ECO:0000313" key="2">
    <source>
        <dbReference type="Proteomes" id="UP000602905"/>
    </source>
</evidence>
<comment type="caution">
    <text evidence="1">The sequence shown here is derived from an EMBL/GenBank/DDBJ whole genome shotgun (WGS) entry which is preliminary data.</text>
</comment>